<evidence type="ECO:0000313" key="3">
    <source>
        <dbReference type="Proteomes" id="UP000018721"/>
    </source>
</evidence>
<evidence type="ECO:0000256" key="1">
    <source>
        <dbReference type="ARBA" id="ARBA00023172"/>
    </source>
</evidence>
<proteinExistence type="predicted"/>
<keyword evidence="1" id="KW-0233">DNA recombination</keyword>
<evidence type="ECO:0008006" key="4">
    <source>
        <dbReference type="Google" id="ProtNLM"/>
    </source>
</evidence>
<dbReference type="SUPFAM" id="SSF56349">
    <property type="entry name" value="DNA breaking-rejoining enzymes"/>
    <property type="match status" value="1"/>
</dbReference>
<accession>V9G1E8</accession>
<dbReference type="HOGENOM" id="CLU_793655_0_0_1"/>
<dbReference type="GO" id="GO:0015074">
    <property type="term" value="P:DNA integration"/>
    <property type="evidence" value="ECO:0007669"/>
    <property type="project" value="InterPro"/>
</dbReference>
<dbReference type="OrthoDB" id="88846at2759"/>
<reference evidence="2 3" key="1">
    <citation type="submission" date="2013-11" db="EMBL/GenBank/DDBJ databases">
        <title>The Genome Sequence of Phytophthora parasitica P1569.</title>
        <authorList>
            <consortium name="The Broad Institute Genomics Platform"/>
            <person name="Russ C."/>
            <person name="Tyler B."/>
            <person name="Panabieres F."/>
            <person name="Shan W."/>
            <person name="Tripathy S."/>
            <person name="Grunwald N."/>
            <person name="Machado M."/>
            <person name="Johnson C.S."/>
            <person name="Arredondo F."/>
            <person name="Hong C."/>
            <person name="Coffey M."/>
            <person name="Young S.K."/>
            <person name="Zeng Q."/>
            <person name="Gargeya S."/>
            <person name="Fitzgerald M."/>
            <person name="Abouelleil A."/>
            <person name="Alvarado L."/>
            <person name="Chapman S.B."/>
            <person name="Gainer-Dewar J."/>
            <person name="Goldberg J."/>
            <person name="Griggs A."/>
            <person name="Gujja S."/>
            <person name="Hansen M."/>
            <person name="Howarth C."/>
            <person name="Imamovic A."/>
            <person name="Ireland A."/>
            <person name="Larimer J."/>
            <person name="McCowan C."/>
            <person name="Murphy C."/>
            <person name="Pearson M."/>
            <person name="Poon T.W."/>
            <person name="Priest M."/>
            <person name="Roberts A."/>
            <person name="Saif S."/>
            <person name="Shea T."/>
            <person name="Sykes S."/>
            <person name="Wortman J."/>
            <person name="Nusbaum C."/>
            <person name="Birren B."/>
        </authorList>
    </citation>
    <scope>NUCLEOTIDE SEQUENCE [LARGE SCALE GENOMIC DNA]</scope>
    <source>
        <strain evidence="2 3">P1569</strain>
    </source>
</reference>
<comment type="caution">
    <text evidence="2">The sequence shown here is derived from an EMBL/GenBank/DDBJ whole genome shotgun (WGS) entry which is preliminary data.</text>
</comment>
<dbReference type="Gene3D" id="1.10.443.10">
    <property type="entry name" value="Intergrase catalytic core"/>
    <property type="match status" value="1"/>
</dbReference>
<dbReference type="AlphaFoldDB" id="V9G1E8"/>
<keyword evidence="3" id="KW-1185">Reference proteome</keyword>
<dbReference type="EMBL" id="ANIZ01000035">
    <property type="protein sequence ID" value="ETI57529.1"/>
    <property type="molecule type" value="Genomic_DNA"/>
</dbReference>
<dbReference type="InterPro" id="IPR011010">
    <property type="entry name" value="DNA_brk_join_enz"/>
</dbReference>
<protein>
    <recommendedName>
        <fullName evidence="4">Tyr recombinase domain-containing protein</fullName>
    </recommendedName>
</protein>
<evidence type="ECO:0000313" key="2">
    <source>
        <dbReference type="EMBL" id="ETI57529.1"/>
    </source>
</evidence>
<dbReference type="InterPro" id="IPR013762">
    <property type="entry name" value="Integrase-like_cat_sf"/>
</dbReference>
<dbReference type="GO" id="GO:0003677">
    <property type="term" value="F:DNA binding"/>
    <property type="evidence" value="ECO:0007669"/>
    <property type="project" value="InterPro"/>
</dbReference>
<gene>
    <name evidence="2" type="ORF">F443_00192</name>
</gene>
<feature type="non-terminal residue" evidence="2">
    <location>
        <position position="350"/>
    </location>
</feature>
<dbReference type="Proteomes" id="UP000018721">
    <property type="component" value="Unassembled WGS sequence"/>
</dbReference>
<organism evidence="2 3">
    <name type="scientific">Phytophthora nicotianae P1569</name>
    <dbReference type="NCBI Taxonomy" id="1317065"/>
    <lineage>
        <taxon>Eukaryota</taxon>
        <taxon>Sar</taxon>
        <taxon>Stramenopiles</taxon>
        <taxon>Oomycota</taxon>
        <taxon>Peronosporomycetes</taxon>
        <taxon>Peronosporales</taxon>
        <taxon>Peronosporaceae</taxon>
        <taxon>Phytophthora</taxon>
    </lineage>
</organism>
<dbReference type="eggNOG" id="ENOG502R8EV">
    <property type="taxonomic scope" value="Eukaryota"/>
</dbReference>
<dbReference type="GO" id="GO:0006310">
    <property type="term" value="P:DNA recombination"/>
    <property type="evidence" value="ECO:0007669"/>
    <property type="project" value="UniProtKB-KW"/>
</dbReference>
<sequence length="350" mass="39584">MTSHYKRELKRFMSFKDGVMYSNDRVFTTAELLQVTLDHLCRWMHKQAYGDPEPAEDMKPVHRRSSTLEFTKKALSSFMPRVHTSWDPVTERGNPTRSDAVNKLIKKVKKFEVRREGADSQARRAVEFNEFLNLLQLIRAQWKSDVSAYMVSSVLTLQWHICARIDDMMKLQFSNFSPNTQYPSTLPLQILAVYIESTANVSSSEFLYTNPNDGDRVVRRYLANMVKHDGFKKLKAGNIGTHSLRKGAATYATRSGISKGFVNRRGRWRTRKGVDDIYIDNTQPYPDAKTAAVLTGSAGPCFFTLRPGIGGVTTEFLVDQVAPTVKQVMGESIAATLALPLLWVALESSE</sequence>
<name>V9G1E8_PHYNI</name>